<dbReference type="Pfam" id="PF00583">
    <property type="entry name" value="Acetyltransf_1"/>
    <property type="match status" value="1"/>
</dbReference>
<proteinExistence type="predicted"/>
<evidence type="ECO:0000313" key="2">
    <source>
        <dbReference type="EMBL" id="AKF93192.1"/>
    </source>
</evidence>
<organism evidence="2">
    <name type="scientific">Brevibacillus laterosporus</name>
    <name type="common">Bacillus laterosporus</name>
    <dbReference type="NCBI Taxonomy" id="1465"/>
    <lineage>
        <taxon>Bacteria</taxon>
        <taxon>Bacillati</taxon>
        <taxon>Bacillota</taxon>
        <taxon>Bacilli</taxon>
        <taxon>Bacillales</taxon>
        <taxon>Paenibacillaceae</taxon>
        <taxon>Brevibacillus</taxon>
    </lineage>
</organism>
<protein>
    <recommendedName>
        <fullName evidence="1">N-acetyltransferase domain-containing protein</fullName>
    </recommendedName>
</protein>
<dbReference type="SUPFAM" id="SSF55729">
    <property type="entry name" value="Acyl-CoA N-acyltransferases (Nat)"/>
    <property type="match status" value="1"/>
</dbReference>
<dbReference type="InterPro" id="IPR000182">
    <property type="entry name" value="GNAT_dom"/>
</dbReference>
<gene>
    <name evidence="2" type="ORF">EX87_05650</name>
</gene>
<dbReference type="Gene3D" id="3.40.630.30">
    <property type="match status" value="1"/>
</dbReference>
<dbReference type="EMBL" id="CP011074">
    <property type="protein sequence ID" value="AKF93192.1"/>
    <property type="molecule type" value="Genomic_DNA"/>
</dbReference>
<dbReference type="AlphaFoldDB" id="A0A0F7EEY7"/>
<name>A0A0F7EEY7_BRELA</name>
<evidence type="ECO:0000259" key="1">
    <source>
        <dbReference type="PROSITE" id="PS51186"/>
    </source>
</evidence>
<sequence>MIGHKDTAVLENVATLPKFRGKGLIRQLIIHMQKELVERGIQSLFVFPITEQVARVYERCGFKTLGMKVKSGHAFRGGKSIAEVRGEG</sequence>
<dbReference type="InterPro" id="IPR016181">
    <property type="entry name" value="Acyl_CoA_acyltransferase"/>
</dbReference>
<reference evidence="2" key="1">
    <citation type="submission" date="2015-03" db="EMBL/GenBank/DDBJ databases">
        <title>MIGS Cultured Bacterial/Archaeal sample from Brevibacillus laterosporus.</title>
        <authorList>
            <person name="Zeng D."/>
            <person name="Zhu L."/>
            <person name="Dong G."/>
            <person name="Ye W."/>
            <person name="Ren D."/>
            <person name="Wu L."/>
            <person name="Xu J."/>
            <person name="Li G."/>
            <person name="Guo L."/>
        </authorList>
    </citation>
    <scope>NUCLEOTIDE SEQUENCE</scope>
    <source>
        <strain evidence="2">B9</strain>
    </source>
</reference>
<dbReference type="GO" id="GO:0016747">
    <property type="term" value="F:acyltransferase activity, transferring groups other than amino-acyl groups"/>
    <property type="evidence" value="ECO:0007669"/>
    <property type="project" value="InterPro"/>
</dbReference>
<accession>A0A0F7EEY7</accession>
<dbReference type="PROSITE" id="PS51186">
    <property type="entry name" value="GNAT"/>
    <property type="match status" value="1"/>
</dbReference>
<feature type="domain" description="N-acetyltransferase" evidence="1">
    <location>
        <begin position="1"/>
        <end position="82"/>
    </location>
</feature>